<dbReference type="PANTHER" id="PTHR20883">
    <property type="entry name" value="PHYTANOYL-COA DIOXYGENASE DOMAIN CONTAINING 1"/>
    <property type="match status" value="1"/>
</dbReference>
<dbReference type="SUPFAM" id="SSF51197">
    <property type="entry name" value="Clavaminate synthase-like"/>
    <property type="match status" value="1"/>
</dbReference>
<keyword evidence="1" id="KW-0560">Oxidoreductase</keyword>
<dbReference type="PANTHER" id="PTHR20883:SF48">
    <property type="entry name" value="ECTOINE DIOXYGENASE"/>
    <property type="match status" value="1"/>
</dbReference>
<sequence length="272" mass="30739">MVTLKALVAEQREQYERDGFLVVRELFSPDEIAAVKERLAHYIREGLRMLREGQKPEQDTVTHDGVHIQLEPLVAQGKYIPDDPLHAARKVWNLFGHDEVLTRFVSNPKLLDIVEDLLGTSAIWFFADKAMLKPPKIGVEKPWHQDLPYFPFEPKDEPHIHVAAWIALDEATLENGCMQYIPGSHKLGNITTAHVDTYGLGHLAADMSKVDTNKAVVVEAQPGDVAFHDGLTLHYSAPNTSDKPRWALVLDFINAERARYVGKGEPKFPRLR</sequence>
<accession>A0A2H5XD51</accession>
<dbReference type="Gene3D" id="2.60.120.620">
    <property type="entry name" value="q2cbj1_9rhob like domain"/>
    <property type="match status" value="1"/>
</dbReference>
<evidence type="ECO:0000313" key="2">
    <source>
        <dbReference type="Proteomes" id="UP000236173"/>
    </source>
</evidence>
<reference evidence="2" key="1">
    <citation type="submission" date="2017-09" db="EMBL/GenBank/DDBJ databases">
        <title>Metaegenomics of thermophilic ammonia-oxidizing enrichment culture.</title>
        <authorList>
            <person name="Kato S."/>
            <person name="Suzuki K."/>
        </authorList>
    </citation>
    <scope>NUCLEOTIDE SEQUENCE [LARGE SCALE GENOMIC DNA]</scope>
</reference>
<dbReference type="EMBL" id="BEHT01000021">
    <property type="protein sequence ID" value="GBC99110.1"/>
    <property type="molecule type" value="Genomic_DNA"/>
</dbReference>
<protein>
    <submittedName>
        <fullName evidence="1">Ectoine dioxygenase</fullName>
        <ecNumber evidence="1">1.14.11.-</ecNumber>
    </submittedName>
</protein>
<dbReference type="AlphaFoldDB" id="A0A2H5XD51"/>
<dbReference type="Pfam" id="PF05721">
    <property type="entry name" value="PhyH"/>
    <property type="match status" value="1"/>
</dbReference>
<gene>
    <name evidence="1" type="primary">ectD_2</name>
    <name evidence="1" type="ORF">HRbin17_01631</name>
</gene>
<dbReference type="GO" id="GO:0005506">
    <property type="term" value="F:iron ion binding"/>
    <property type="evidence" value="ECO:0007669"/>
    <property type="project" value="UniProtKB-ARBA"/>
</dbReference>
<comment type="caution">
    <text evidence="1">The sequence shown here is derived from an EMBL/GenBank/DDBJ whole genome shotgun (WGS) entry which is preliminary data.</text>
</comment>
<dbReference type="GO" id="GO:0016706">
    <property type="term" value="F:2-oxoglutarate-dependent dioxygenase activity"/>
    <property type="evidence" value="ECO:0007669"/>
    <property type="project" value="UniProtKB-ARBA"/>
</dbReference>
<dbReference type="EC" id="1.14.11.-" evidence="1"/>
<evidence type="ECO:0000313" key="1">
    <source>
        <dbReference type="EMBL" id="GBC99110.1"/>
    </source>
</evidence>
<dbReference type="InterPro" id="IPR008775">
    <property type="entry name" value="Phytyl_CoA_dOase-like"/>
</dbReference>
<keyword evidence="1" id="KW-0223">Dioxygenase</keyword>
<name>A0A2H5XD51_9BACT</name>
<organism evidence="1 2">
    <name type="scientific">Candidatus Fervidibacter japonicus</name>
    <dbReference type="NCBI Taxonomy" id="2035412"/>
    <lineage>
        <taxon>Bacteria</taxon>
        <taxon>Candidatus Fervidibacterota</taxon>
        <taxon>Candidatus Fervidibacter</taxon>
    </lineage>
</organism>
<dbReference type="Proteomes" id="UP000236173">
    <property type="component" value="Unassembled WGS sequence"/>
</dbReference>
<proteinExistence type="predicted"/>